<keyword evidence="1" id="KW-0812">Transmembrane</keyword>
<organism evidence="2 3">
    <name type="scientific">Salinispira pacifica</name>
    <dbReference type="NCBI Taxonomy" id="1307761"/>
    <lineage>
        <taxon>Bacteria</taxon>
        <taxon>Pseudomonadati</taxon>
        <taxon>Spirochaetota</taxon>
        <taxon>Spirochaetia</taxon>
        <taxon>Spirochaetales</taxon>
        <taxon>Spirochaetaceae</taxon>
        <taxon>Salinispira</taxon>
    </lineage>
</organism>
<accession>V5WEL1</accession>
<evidence type="ECO:0000313" key="3">
    <source>
        <dbReference type="Proteomes" id="UP000018680"/>
    </source>
</evidence>
<evidence type="ECO:0000256" key="1">
    <source>
        <dbReference type="SAM" id="Phobius"/>
    </source>
</evidence>
<dbReference type="STRING" id="1307761.L21SP2_0152"/>
<keyword evidence="1" id="KW-1133">Transmembrane helix</keyword>
<proteinExistence type="predicted"/>
<feature type="transmembrane region" description="Helical" evidence="1">
    <location>
        <begin position="7"/>
        <end position="28"/>
    </location>
</feature>
<sequence>MNERVTIVALILLGLGVVFVIFNPFGWLEPEEHPLPELDPEQVSRLVSEIEQGKTDPSRGVLDLFQDHQVVLAGELGIIKNEVDFIAELLPQLPGAGVRILGLEHLLASDQDTIDNLINAPEFDRDTAEELLMRRLVTWGYNEYVQLLEAAWRVNNSPEGPFRVLGLNVFQSYAHLSTTDDFRDPNKLRQVMEEGNPDEFIARTISASILEKGESALVFLDREKAFTDFLLKSHAEEMNAIGMEESRQSGRILADRYGDRVATVLFHSPWPSSFTTSRAQHPVNGLMTAAIERMKENGTGDRLFPFAIAMEDMPFTGDTAIGHTNFAIGYTNDNNGGSDLLFRQMADLYIVFNELHNLDTATAIPDFVNEENTEFAISNFPGTRYEDADSDDVNDFIRRFSEDRKELLERFND</sequence>
<dbReference type="Proteomes" id="UP000018680">
    <property type="component" value="Chromosome"/>
</dbReference>
<dbReference type="eggNOG" id="ENOG5032GX8">
    <property type="taxonomic scope" value="Bacteria"/>
</dbReference>
<name>V5WEL1_9SPIO</name>
<dbReference type="AlphaFoldDB" id="V5WEL1"/>
<dbReference type="HOGENOM" id="CLU_726952_0_0_12"/>
<dbReference type="KEGG" id="slr:L21SP2_0152"/>
<dbReference type="EMBL" id="CP006939">
    <property type="protein sequence ID" value="AHC13596.1"/>
    <property type="molecule type" value="Genomic_DNA"/>
</dbReference>
<dbReference type="SUPFAM" id="SSF159501">
    <property type="entry name" value="EreA/ChaN-like"/>
    <property type="match status" value="1"/>
</dbReference>
<dbReference type="OrthoDB" id="2963278at2"/>
<gene>
    <name evidence="2" type="ORF">L21SP2_0152</name>
</gene>
<protein>
    <submittedName>
        <fullName evidence="2">Uncharacterized protein</fullName>
    </submittedName>
</protein>
<keyword evidence="1" id="KW-0472">Membrane</keyword>
<evidence type="ECO:0000313" key="2">
    <source>
        <dbReference type="EMBL" id="AHC13596.1"/>
    </source>
</evidence>
<reference evidence="2 3" key="1">
    <citation type="journal article" date="2015" name="Stand. Genomic Sci.">
        <title>Complete genome sequence and description of Salinispira pacifica gen. nov., sp. nov., a novel spirochaete isolated form a hypersaline microbial mat.</title>
        <authorList>
            <person name="Ben Hania W."/>
            <person name="Joseph M."/>
            <person name="Schumann P."/>
            <person name="Bunk B."/>
            <person name="Fiebig A."/>
            <person name="Sproer C."/>
            <person name="Klenk H.P."/>
            <person name="Fardeau M.L."/>
            <person name="Spring S."/>
        </authorList>
    </citation>
    <scope>NUCLEOTIDE SEQUENCE [LARGE SCALE GENOMIC DNA]</scope>
    <source>
        <strain evidence="2 3">L21-RPul-D2</strain>
    </source>
</reference>
<keyword evidence="3" id="KW-1185">Reference proteome</keyword>
<dbReference type="RefSeq" id="WP_024266529.1">
    <property type="nucleotide sequence ID" value="NC_023035.1"/>
</dbReference>